<proteinExistence type="predicted"/>
<sequence>MRHTPEHESDDHRAVGGLNSTGQAAVFLARFALHVHVVIRGGGLSASINLAAKLALIQDRWQPRVVAVQDREDRGRLHVARPFGSLRVPDS</sequence>
<evidence type="ECO:0000313" key="2">
    <source>
        <dbReference type="Proteomes" id="UP000195569"/>
    </source>
</evidence>
<name>A0A1N7SUW4_9BURK</name>
<gene>
    <name evidence="1" type="ORF">BN2476_1050009</name>
</gene>
<accession>A0A1N7SUW4</accession>
<protein>
    <submittedName>
        <fullName evidence="1">Uncharacterized protein</fullName>
    </submittedName>
</protein>
<comment type="caution">
    <text evidence="1">The sequence shown here is derived from an EMBL/GenBank/DDBJ whole genome shotgun (WGS) entry which is preliminary data.</text>
</comment>
<dbReference type="AlphaFoldDB" id="A0A1N7SUW4"/>
<evidence type="ECO:0000313" key="1">
    <source>
        <dbReference type="EMBL" id="SIT51174.1"/>
    </source>
</evidence>
<dbReference type="EMBL" id="CYGY02000105">
    <property type="protein sequence ID" value="SIT51174.1"/>
    <property type="molecule type" value="Genomic_DNA"/>
</dbReference>
<organism evidence="1 2">
    <name type="scientific">Paraburkholderia piptadeniae</name>
    <dbReference type="NCBI Taxonomy" id="1701573"/>
    <lineage>
        <taxon>Bacteria</taxon>
        <taxon>Pseudomonadati</taxon>
        <taxon>Pseudomonadota</taxon>
        <taxon>Betaproteobacteria</taxon>
        <taxon>Burkholderiales</taxon>
        <taxon>Burkholderiaceae</taxon>
        <taxon>Paraburkholderia</taxon>
    </lineage>
</organism>
<keyword evidence="2" id="KW-1185">Reference proteome</keyword>
<reference evidence="1" key="1">
    <citation type="submission" date="2016-12" db="EMBL/GenBank/DDBJ databases">
        <authorList>
            <person name="Moulin L."/>
        </authorList>
    </citation>
    <scope>NUCLEOTIDE SEQUENCE [LARGE SCALE GENOMIC DNA]</scope>
    <source>
        <strain evidence="1">STM 7183</strain>
    </source>
</reference>
<dbReference type="Proteomes" id="UP000195569">
    <property type="component" value="Unassembled WGS sequence"/>
</dbReference>